<accession>A0A0M0KAB6</accession>
<feature type="transmembrane region" description="Helical" evidence="1">
    <location>
        <begin position="360"/>
        <end position="379"/>
    </location>
</feature>
<name>A0A0M0KAB6_9EUKA</name>
<keyword evidence="1" id="KW-1133">Transmembrane helix</keyword>
<dbReference type="EMBL" id="JWZX01000899">
    <property type="protein sequence ID" value="KOO35358.1"/>
    <property type="molecule type" value="Genomic_DNA"/>
</dbReference>
<keyword evidence="1" id="KW-0812">Transmembrane</keyword>
<sequence length="514" mass="55305">MSGFHGRLPYARFARQLHASSSAARHVKHVKQVTEQLHETVLAPLNSRLHGPLERRPFTEGIPLPSVLLLGNHSSGKSSFINFVLGRNVQATGVAPTDDGFTVIAPGAEDADRDGPSFIGDPGLGFAPLRVFGPAFMSHFHLKVRSGLATQLLLIDSPGMIDSPATSARPALGVDWSTTERGYDFLRVTQWLAEHADVILLFFDPDKPGTTGETLQCLTTSLRTQEHKLHIIMNKVDQFVHIHDFARAYGSLCWNLSKVIPRKDLPRIYTMYLPPSALKGGAGARASAMQPGGAAASSLSHALAELSSTRDEVLHAVRAAPERRVDNLITRTHDAAAMLRMHAVVLEEARAALIQCRRQYAASAGALLAVAPAAAYTMLHGPMSDLALVPLSSVSVAAGSAGLFLGLAALAALRGRAAFLALHAQLASAAGLDEIFERLHAIEVNEADEFALSLWRRVRPQLQRAIATLALTELAPLSSGERYDLDNILQGEVPKLRRLTSSHPEAEQGTGQIT</sequence>
<keyword evidence="3" id="KW-1185">Reference proteome</keyword>
<organism evidence="2 3">
    <name type="scientific">Chrysochromulina tobinii</name>
    <dbReference type="NCBI Taxonomy" id="1460289"/>
    <lineage>
        <taxon>Eukaryota</taxon>
        <taxon>Haptista</taxon>
        <taxon>Haptophyta</taxon>
        <taxon>Prymnesiophyceae</taxon>
        <taxon>Prymnesiales</taxon>
        <taxon>Chrysochromulinaceae</taxon>
        <taxon>Chrysochromulina</taxon>
    </lineage>
</organism>
<dbReference type="AlphaFoldDB" id="A0A0M0KAB6"/>
<feature type="transmembrane region" description="Helical" evidence="1">
    <location>
        <begin position="391"/>
        <end position="413"/>
    </location>
</feature>
<proteinExistence type="predicted"/>
<dbReference type="Gene3D" id="3.40.50.300">
    <property type="entry name" value="P-loop containing nucleotide triphosphate hydrolases"/>
    <property type="match status" value="1"/>
</dbReference>
<dbReference type="SUPFAM" id="SSF52540">
    <property type="entry name" value="P-loop containing nucleoside triphosphate hydrolases"/>
    <property type="match status" value="1"/>
</dbReference>
<reference evidence="3" key="1">
    <citation type="journal article" date="2015" name="PLoS Genet.">
        <title>Genome Sequence and Transcriptome Analyses of Chrysochromulina tobin: Metabolic Tools for Enhanced Algal Fitness in the Prominent Order Prymnesiales (Haptophyceae).</title>
        <authorList>
            <person name="Hovde B.T."/>
            <person name="Deodato C.R."/>
            <person name="Hunsperger H.M."/>
            <person name="Ryken S.A."/>
            <person name="Yost W."/>
            <person name="Jha R.K."/>
            <person name="Patterson J."/>
            <person name="Monnat R.J. Jr."/>
            <person name="Barlow S.B."/>
            <person name="Starkenburg S.R."/>
            <person name="Cattolico R.A."/>
        </authorList>
    </citation>
    <scope>NUCLEOTIDE SEQUENCE</scope>
    <source>
        <strain evidence="3">CCMP291</strain>
    </source>
</reference>
<dbReference type="PANTHER" id="PTHR43681:SF1">
    <property type="entry name" value="SARCALUMENIN"/>
    <property type="match status" value="1"/>
</dbReference>
<dbReference type="InterPro" id="IPR051943">
    <property type="entry name" value="TRAFAC_Dynamin-like_GTPase"/>
</dbReference>
<dbReference type="InterPro" id="IPR027417">
    <property type="entry name" value="P-loop_NTPase"/>
</dbReference>
<protein>
    <submittedName>
        <fullName evidence="2">Rme1-like gtpase ATPase without a c-terminal eh domain</fullName>
    </submittedName>
</protein>
<evidence type="ECO:0000313" key="3">
    <source>
        <dbReference type="Proteomes" id="UP000037460"/>
    </source>
</evidence>
<evidence type="ECO:0000256" key="1">
    <source>
        <dbReference type="SAM" id="Phobius"/>
    </source>
</evidence>
<dbReference type="PANTHER" id="PTHR43681">
    <property type="entry name" value="TRANSMEMBRANE GTPASE FZO"/>
    <property type="match status" value="1"/>
</dbReference>
<keyword evidence="1" id="KW-0472">Membrane</keyword>
<dbReference type="Proteomes" id="UP000037460">
    <property type="component" value="Unassembled WGS sequence"/>
</dbReference>
<evidence type="ECO:0000313" key="2">
    <source>
        <dbReference type="EMBL" id="KOO35358.1"/>
    </source>
</evidence>
<gene>
    <name evidence="2" type="ORF">Ctob_005895</name>
</gene>
<comment type="caution">
    <text evidence="2">The sequence shown here is derived from an EMBL/GenBank/DDBJ whole genome shotgun (WGS) entry which is preliminary data.</text>
</comment>
<dbReference type="OrthoDB" id="1716625at2759"/>